<dbReference type="GO" id="GO:0000160">
    <property type="term" value="P:phosphorelay signal transduction system"/>
    <property type="evidence" value="ECO:0007669"/>
    <property type="project" value="UniProtKB-KW"/>
</dbReference>
<accession>A0A974P513</accession>
<evidence type="ECO:0000256" key="3">
    <source>
        <dbReference type="ARBA" id="ARBA00022679"/>
    </source>
</evidence>
<dbReference type="InterPro" id="IPR036890">
    <property type="entry name" value="HATPase_C_sf"/>
</dbReference>
<keyword evidence="5" id="KW-0902">Two-component regulatory system</keyword>
<dbReference type="AlphaFoldDB" id="A0A974P513"/>
<dbReference type="Pfam" id="PF02518">
    <property type="entry name" value="HATPase_c"/>
    <property type="match status" value="1"/>
</dbReference>
<dbReference type="PANTHER" id="PTHR43711:SF1">
    <property type="entry name" value="HISTIDINE KINASE 1"/>
    <property type="match status" value="1"/>
</dbReference>
<keyword evidence="3" id="KW-0808">Transferase</keyword>
<dbReference type="PANTHER" id="PTHR43711">
    <property type="entry name" value="TWO-COMPONENT HISTIDINE KINASE"/>
    <property type="match status" value="1"/>
</dbReference>
<dbReference type="GO" id="GO:0004673">
    <property type="term" value="F:protein histidine kinase activity"/>
    <property type="evidence" value="ECO:0007669"/>
    <property type="project" value="UniProtKB-EC"/>
</dbReference>
<dbReference type="EMBL" id="CP068570">
    <property type="protein sequence ID" value="QQZ51189.1"/>
    <property type="molecule type" value="Genomic_DNA"/>
</dbReference>
<dbReference type="EC" id="2.7.13.3" evidence="2"/>
<comment type="catalytic activity">
    <reaction evidence="1">
        <text>ATP + protein L-histidine = ADP + protein N-phospho-L-histidine.</text>
        <dbReference type="EC" id="2.7.13.3"/>
    </reaction>
</comment>
<evidence type="ECO:0000256" key="1">
    <source>
        <dbReference type="ARBA" id="ARBA00000085"/>
    </source>
</evidence>
<evidence type="ECO:0000313" key="7">
    <source>
        <dbReference type="EMBL" id="QQZ51189.1"/>
    </source>
</evidence>
<dbReference type="InterPro" id="IPR050736">
    <property type="entry name" value="Sensor_HK_Regulatory"/>
</dbReference>
<evidence type="ECO:0000256" key="2">
    <source>
        <dbReference type="ARBA" id="ARBA00012438"/>
    </source>
</evidence>
<dbReference type="SUPFAM" id="SSF55874">
    <property type="entry name" value="ATPase domain of HSP90 chaperone/DNA topoisomerase II/histidine kinase"/>
    <property type="match status" value="1"/>
</dbReference>
<reference evidence="7" key="1">
    <citation type="submission" date="2021-01" db="EMBL/GenBank/DDBJ databases">
        <title>Genome sequence of Phenylobacterium sp. 20VBR1 isolated from a valley glaceir, Ny-Alesund, Svalbard.</title>
        <authorList>
            <person name="Thomas F.A."/>
            <person name="Krishnan K.P."/>
            <person name="Sinha R.K."/>
        </authorList>
    </citation>
    <scope>NUCLEOTIDE SEQUENCE</scope>
    <source>
        <strain evidence="7">20VBR1</strain>
    </source>
</reference>
<protein>
    <recommendedName>
        <fullName evidence="2">histidine kinase</fullName>
        <ecNumber evidence="2">2.7.13.3</ecNumber>
    </recommendedName>
</protein>
<organism evidence="7">
    <name type="scientific">Phenylobacterium glaciei</name>
    <dbReference type="NCBI Taxonomy" id="2803784"/>
    <lineage>
        <taxon>Bacteria</taxon>
        <taxon>Pseudomonadati</taxon>
        <taxon>Pseudomonadota</taxon>
        <taxon>Alphaproteobacteria</taxon>
        <taxon>Caulobacterales</taxon>
        <taxon>Caulobacteraceae</taxon>
        <taxon>Phenylobacterium</taxon>
    </lineage>
</organism>
<evidence type="ECO:0000256" key="5">
    <source>
        <dbReference type="ARBA" id="ARBA00023012"/>
    </source>
</evidence>
<evidence type="ECO:0000259" key="6">
    <source>
        <dbReference type="Pfam" id="PF02518"/>
    </source>
</evidence>
<dbReference type="Gene3D" id="3.30.565.10">
    <property type="entry name" value="Histidine kinase-like ATPase, C-terminal domain"/>
    <property type="match status" value="1"/>
</dbReference>
<dbReference type="InterPro" id="IPR003594">
    <property type="entry name" value="HATPase_dom"/>
</dbReference>
<gene>
    <name evidence="7" type="ORF">JKL49_08750</name>
</gene>
<evidence type="ECO:0000256" key="4">
    <source>
        <dbReference type="ARBA" id="ARBA00022777"/>
    </source>
</evidence>
<proteinExistence type="predicted"/>
<feature type="domain" description="Histidine kinase/HSP90-like ATPase" evidence="6">
    <location>
        <begin position="1"/>
        <end position="46"/>
    </location>
</feature>
<keyword evidence="4" id="KW-0418">Kinase</keyword>
<name>A0A974P513_9CAUL</name>
<sequence>MISNLVSNAVKFTADGVVSVTVTPSAEGLTFAVRDSGIGIPPSRLGTCSRSSARWTPPPIAGSAARAWVWPSAASSSN</sequence>